<protein>
    <submittedName>
        <fullName evidence="2">Uncharacterized protein</fullName>
    </submittedName>
</protein>
<sequence>MQQQHPTGEAEEDTDTKQPGAQREFLPDDVSALFSLRKSGGGAADMDTAIQGEESFLPKEQQHHPGAEYGERTSGVPGG</sequence>
<proteinExistence type="predicted"/>
<name>A0ABP1BHL6_9BRYO</name>
<feature type="compositionally biased region" description="Basic and acidic residues" evidence="1">
    <location>
        <begin position="56"/>
        <end position="71"/>
    </location>
</feature>
<organism evidence="2 3">
    <name type="scientific">Sphagnum jensenii</name>
    <dbReference type="NCBI Taxonomy" id="128206"/>
    <lineage>
        <taxon>Eukaryota</taxon>
        <taxon>Viridiplantae</taxon>
        <taxon>Streptophyta</taxon>
        <taxon>Embryophyta</taxon>
        <taxon>Bryophyta</taxon>
        <taxon>Sphagnophytina</taxon>
        <taxon>Sphagnopsida</taxon>
        <taxon>Sphagnales</taxon>
        <taxon>Sphagnaceae</taxon>
        <taxon>Sphagnum</taxon>
    </lineage>
</organism>
<reference evidence="2" key="1">
    <citation type="submission" date="2024-03" db="EMBL/GenBank/DDBJ databases">
        <authorList>
            <consortium name="ELIXIR-Norway"/>
            <consortium name="Elixir Norway"/>
        </authorList>
    </citation>
    <scope>NUCLEOTIDE SEQUENCE</scope>
</reference>
<evidence type="ECO:0000313" key="2">
    <source>
        <dbReference type="EMBL" id="CAK9875076.1"/>
    </source>
</evidence>
<feature type="region of interest" description="Disordered" evidence="1">
    <location>
        <begin position="1"/>
        <end position="79"/>
    </location>
</feature>
<evidence type="ECO:0000313" key="3">
    <source>
        <dbReference type="Proteomes" id="UP001497522"/>
    </source>
</evidence>
<dbReference type="EMBL" id="OZ023705">
    <property type="protein sequence ID" value="CAK9875076.1"/>
    <property type="molecule type" value="Genomic_DNA"/>
</dbReference>
<accession>A0ABP1BHL6</accession>
<dbReference type="Proteomes" id="UP001497522">
    <property type="component" value="Chromosome 4"/>
</dbReference>
<evidence type="ECO:0000256" key="1">
    <source>
        <dbReference type="SAM" id="MobiDB-lite"/>
    </source>
</evidence>
<gene>
    <name evidence="2" type="ORF">CSSPJE1EN2_LOCUS17325</name>
</gene>
<keyword evidence="3" id="KW-1185">Reference proteome</keyword>